<evidence type="ECO:0000313" key="2">
    <source>
        <dbReference type="Proteomes" id="UP000821866"/>
    </source>
</evidence>
<sequence length="225" mass="24460">MFVRATRDYRWAASCLATLLRPLRPQAYYSCPVHGWFLSSPVATNLHANSALTRPAASQAAPLDLEEMWSGNKGEVDKLGSYEDWVFSLANATSLHNPRVSTPVTTPAVTSVLTSNCTELSSMDYSAEDSNNASALPACSPETNLTPLFADLSCSSFGAAEGEEFRRVAGCRLPPSIPLDYCNDQLIGENDWTLPLDIVSRWLLERAHRQDLGCIITGDEVGSGM</sequence>
<reference evidence="1" key="2">
    <citation type="submission" date="2021-09" db="EMBL/GenBank/DDBJ databases">
        <authorList>
            <person name="Jia N."/>
            <person name="Wang J."/>
            <person name="Shi W."/>
            <person name="Du L."/>
            <person name="Sun Y."/>
            <person name="Zhan W."/>
            <person name="Jiang J."/>
            <person name="Wang Q."/>
            <person name="Zhang B."/>
            <person name="Ji P."/>
            <person name="Sakyi L.B."/>
            <person name="Cui X."/>
            <person name="Yuan T."/>
            <person name="Jiang B."/>
            <person name="Yang W."/>
            <person name="Lam T.T.-Y."/>
            <person name="Chang Q."/>
            <person name="Ding S."/>
            <person name="Wang X."/>
            <person name="Zhu J."/>
            <person name="Ruan X."/>
            <person name="Zhao L."/>
            <person name="Wei J."/>
            <person name="Que T."/>
            <person name="Du C."/>
            <person name="Cheng J."/>
            <person name="Dai P."/>
            <person name="Han X."/>
            <person name="Huang E."/>
            <person name="Gao Y."/>
            <person name="Liu J."/>
            <person name="Shao H."/>
            <person name="Ye R."/>
            <person name="Li L."/>
            <person name="Wei W."/>
            <person name="Wang X."/>
            <person name="Wang C."/>
            <person name="Huo Q."/>
            <person name="Li W."/>
            <person name="Guo W."/>
            <person name="Chen H."/>
            <person name="Chen S."/>
            <person name="Zhou L."/>
            <person name="Zhou L."/>
            <person name="Ni X."/>
            <person name="Tian J."/>
            <person name="Zhou Y."/>
            <person name="Sheng Y."/>
            <person name="Liu T."/>
            <person name="Pan Y."/>
            <person name="Xia L."/>
            <person name="Li J."/>
            <person name="Zhao F."/>
            <person name="Cao W."/>
        </authorList>
    </citation>
    <scope>NUCLEOTIDE SEQUENCE</scope>
    <source>
        <strain evidence="1">Rmic-2018</strain>
        <tissue evidence="1">Larvae</tissue>
    </source>
</reference>
<gene>
    <name evidence="1" type="ORF">HPB51_021469</name>
</gene>
<protein>
    <submittedName>
        <fullName evidence="1">Uncharacterized protein</fullName>
    </submittedName>
</protein>
<reference evidence="1" key="1">
    <citation type="journal article" date="2020" name="Cell">
        <title>Large-Scale Comparative Analyses of Tick Genomes Elucidate Their Genetic Diversity and Vector Capacities.</title>
        <authorList>
            <consortium name="Tick Genome and Microbiome Consortium (TIGMIC)"/>
            <person name="Jia N."/>
            <person name="Wang J."/>
            <person name="Shi W."/>
            <person name="Du L."/>
            <person name="Sun Y."/>
            <person name="Zhan W."/>
            <person name="Jiang J.F."/>
            <person name="Wang Q."/>
            <person name="Zhang B."/>
            <person name="Ji P."/>
            <person name="Bell-Sakyi L."/>
            <person name="Cui X.M."/>
            <person name="Yuan T.T."/>
            <person name="Jiang B.G."/>
            <person name="Yang W.F."/>
            <person name="Lam T.T."/>
            <person name="Chang Q.C."/>
            <person name="Ding S.J."/>
            <person name="Wang X.J."/>
            <person name="Zhu J.G."/>
            <person name="Ruan X.D."/>
            <person name="Zhao L."/>
            <person name="Wei J.T."/>
            <person name="Ye R.Z."/>
            <person name="Que T.C."/>
            <person name="Du C.H."/>
            <person name="Zhou Y.H."/>
            <person name="Cheng J.X."/>
            <person name="Dai P.F."/>
            <person name="Guo W.B."/>
            <person name="Han X.H."/>
            <person name="Huang E.J."/>
            <person name="Li L.F."/>
            <person name="Wei W."/>
            <person name="Gao Y.C."/>
            <person name="Liu J.Z."/>
            <person name="Shao H.Z."/>
            <person name="Wang X."/>
            <person name="Wang C.C."/>
            <person name="Yang T.C."/>
            <person name="Huo Q.B."/>
            <person name="Li W."/>
            <person name="Chen H.Y."/>
            <person name="Chen S.E."/>
            <person name="Zhou L.G."/>
            <person name="Ni X.B."/>
            <person name="Tian J.H."/>
            <person name="Sheng Y."/>
            <person name="Liu T."/>
            <person name="Pan Y.S."/>
            <person name="Xia L.Y."/>
            <person name="Li J."/>
            <person name="Zhao F."/>
            <person name="Cao W.C."/>
        </authorList>
    </citation>
    <scope>NUCLEOTIDE SEQUENCE</scope>
    <source>
        <strain evidence="1">Rmic-2018</strain>
    </source>
</reference>
<dbReference type="EMBL" id="JABSTU010000009">
    <property type="protein sequence ID" value="KAH8022029.1"/>
    <property type="molecule type" value="Genomic_DNA"/>
</dbReference>
<accession>A0A9J6DII4</accession>
<dbReference type="AlphaFoldDB" id="A0A9J6DII4"/>
<proteinExistence type="predicted"/>
<organism evidence="1 2">
    <name type="scientific">Rhipicephalus microplus</name>
    <name type="common">Cattle tick</name>
    <name type="synonym">Boophilus microplus</name>
    <dbReference type="NCBI Taxonomy" id="6941"/>
    <lineage>
        <taxon>Eukaryota</taxon>
        <taxon>Metazoa</taxon>
        <taxon>Ecdysozoa</taxon>
        <taxon>Arthropoda</taxon>
        <taxon>Chelicerata</taxon>
        <taxon>Arachnida</taxon>
        <taxon>Acari</taxon>
        <taxon>Parasitiformes</taxon>
        <taxon>Ixodida</taxon>
        <taxon>Ixodoidea</taxon>
        <taxon>Ixodidae</taxon>
        <taxon>Rhipicephalinae</taxon>
        <taxon>Rhipicephalus</taxon>
        <taxon>Boophilus</taxon>
    </lineage>
</organism>
<name>A0A9J6DII4_RHIMP</name>
<evidence type="ECO:0000313" key="1">
    <source>
        <dbReference type="EMBL" id="KAH8022029.1"/>
    </source>
</evidence>
<comment type="caution">
    <text evidence="1">The sequence shown here is derived from an EMBL/GenBank/DDBJ whole genome shotgun (WGS) entry which is preliminary data.</text>
</comment>
<dbReference type="Proteomes" id="UP000821866">
    <property type="component" value="Chromosome 7"/>
</dbReference>
<keyword evidence="2" id="KW-1185">Reference proteome</keyword>